<dbReference type="InterPro" id="IPR000182">
    <property type="entry name" value="GNAT_dom"/>
</dbReference>
<dbReference type="EMBL" id="ABOX02000048">
    <property type="protein sequence ID" value="EEF58159.1"/>
    <property type="molecule type" value="Genomic_DNA"/>
</dbReference>
<dbReference type="InterPro" id="IPR010037">
    <property type="entry name" value="FkbH_domain"/>
</dbReference>
<dbReference type="InterPro" id="IPR010033">
    <property type="entry name" value="HAD_SF_ppase_IIIC"/>
</dbReference>
<dbReference type="Gene3D" id="3.40.630.30">
    <property type="match status" value="1"/>
</dbReference>
<dbReference type="InterPro" id="IPR036412">
    <property type="entry name" value="HAD-like_sf"/>
</dbReference>
<dbReference type="SUPFAM" id="SSF51161">
    <property type="entry name" value="Trimeric LpxA-like enzymes"/>
    <property type="match status" value="1"/>
</dbReference>
<dbReference type="Gene3D" id="1.10.1200.10">
    <property type="entry name" value="ACP-like"/>
    <property type="match status" value="1"/>
</dbReference>
<dbReference type="SUPFAM" id="SSF56784">
    <property type="entry name" value="HAD-like"/>
    <property type="match status" value="1"/>
</dbReference>
<dbReference type="PROSITE" id="PS51186">
    <property type="entry name" value="GNAT"/>
    <property type="match status" value="1"/>
</dbReference>
<keyword evidence="1" id="KW-0812">Transmembrane</keyword>
<dbReference type="NCBIfam" id="TIGR01681">
    <property type="entry name" value="HAD-SF-IIIC"/>
    <property type="match status" value="1"/>
</dbReference>
<keyword evidence="4" id="KW-1185">Reference proteome</keyword>
<accession>B9XPN6</accession>
<dbReference type="GO" id="GO:0016747">
    <property type="term" value="F:acyltransferase activity, transferring groups other than amino-acyl groups"/>
    <property type="evidence" value="ECO:0007669"/>
    <property type="project" value="InterPro"/>
</dbReference>
<dbReference type="NCBIfam" id="TIGR01686">
    <property type="entry name" value="FkbH"/>
    <property type="match status" value="1"/>
</dbReference>
<dbReference type="Gene3D" id="3.40.50.1000">
    <property type="entry name" value="HAD superfamily/HAD-like"/>
    <property type="match status" value="1"/>
</dbReference>
<organism evidence="3 4">
    <name type="scientific">Pedosphaera parvula (strain Ellin514)</name>
    <dbReference type="NCBI Taxonomy" id="320771"/>
    <lineage>
        <taxon>Bacteria</taxon>
        <taxon>Pseudomonadati</taxon>
        <taxon>Verrucomicrobiota</taxon>
        <taxon>Pedosphaerae</taxon>
        <taxon>Pedosphaerales</taxon>
        <taxon>Pedosphaeraceae</taxon>
        <taxon>Pedosphaera</taxon>
    </lineage>
</organism>
<proteinExistence type="predicted"/>
<dbReference type="STRING" id="320771.Cflav_PD1359"/>
<dbReference type="OrthoDB" id="323926at2"/>
<dbReference type="SUPFAM" id="SSF55729">
    <property type="entry name" value="Acyl-CoA N-acyltransferases (Nat)"/>
    <property type="match status" value="1"/>
</dbReference>
<dbReference type="InterPro" id="IPR011004">
    <property type="entry name" value="Trimer_LpxA-like_sf"/>
</dbReference>
<reference evidence="3 4" key="1">
    <citation type="journal article" date="2011" name="J. Bacteriol.">
        <title>Genome sequence of 'Pedosphaera parvula' Ellin514, an aerobic Verrucomicrobial isolate from pasture soil.</title>
        <authorList>
            <person name="Kant R."/>
            <person name="van Passel M.W."/>
            <person name="Sangwan P."/>
            <person name="Palva A."/>
            <person name="Lucas S."/>
            <person name="Copeland A."/>
            <person name="Lapidus A."/>
            <person name="Glavina Del Rio T."/>
            <person name="Dalin E."/>
            <person name="Tice H."/>
            <person name="Bruce D."/>
            <person name="Goodwin L."/>
            <person name="Pitluck S."/>
            <person name="Chertkov O."/>
            <person name="Larimer F.W."/>
            <person name="Land M.L."/>
            <person name="Hauser L."/>
            <person name="Brettin T.S."/>
            <person name="Detter J.C."/>
            <person name="Han S."/>
            <person name="de Vos W.M."/>
            <person name="Janssen P.H."/>
            <person name="Smidt H."/>
        </authorList>
    </citation>
    <scope>NUCLEOTIDE SEQUENCE [LARGE SCALE GENOMIC DNA]</scope>
    <source>
        <strain evidence="3 4">Ellin514</strain>
    </source>
</reference>
<dbReference type="Gene3D" id="2.160.10.10">
    <property type="entry name" value="Hexapeptide repeat proteins"/>
    <property type="match status" value="1"/>
</dbReference>
<keyword evidence="1" id="KW-0472">Membrane</keyword>
<dbReference type="SUPFAM" id="SSF47336">
    <property type="entry name" value="ACP-like"/>
    <property type="match status" value="1"/>
</dbReference>
<gene>
    <name evidence="3" type="ORF">Cflav_PD1359</name>
</gene>
<comment type="caution">
    <text evidence="3">The sequence shown here is derived from an EMBL/GenBank/DDBJ whole genome shotgun (WGS) entry which is preliminary data.</text>
</comment>
<dbReference type="InterPro" id="IPR016181">
    <property type="entry name" value="Acyl_CoA_acyltransferase"/>
</dbReference>
<feature type="transmembrane region" description="Helical" evidence="1">
    <location>
        <begin position="118"/>
        <end position="140"/>
    </location>
</feature>
<dbReference type="InterPro" id="IPR036736">
    <property type="entry name" value="ACP-like_sf"/>
</dbReference>
<dbReference type="InterPro" id="IPR036514">
    <property type="entry name" value="SGNH_hydro_sf"/>
</dbReference>
<dbReference type="InterPro" id="IPR023214">
    <property type="entry name" value="HAD_sf"/>
</dbReference>
<dbReference type="Proteomes" id="UP000003688">
    <property type="component" value="Unassembled WGS sequence"/>
</dbReference>
<evidence type="ECO:0000313" key="4">
    <source>
        <dbReference type="Proteomes" id="UP000003688"/>
    </source>
</evidence>
<feature type="transmembrane region" description="Helical" evidence="1">
    <location>
        <begin position="20"/>
        <end position="47"/>
    </location>
</feature>
<evidence type="ECO:0000256" key="1">
    <source>
        <dbReference type="SAM" id="Phobius"/>
    </source>
</evidence>
<dbReference type="Gene3D" id="3.40.50.1110">
    <property type="entry name" value="SGNH hydrolase"/>
    <property type="match status" value="1"/>
</dbReference>
<sequence length="927" mass="101612">MLWHYGGVMVGKSKAIQIPVQGIACVIVTGLALIEPALAAAGVATSIKTVGWQHYSAPFWIAISPVLYAVWLLILLSAYTLETTILGWFFEKPRRLDSHKDKIVSFSSIVLILLYRRAFLVGSLPMIFHFAQVPVFAWLIPRSYSTKLFLGERAIPLGTITDPDLTIIGAGSILGHDSRLIAHSFTRSESGSLVYQSAPIEIGRNVTVGGGAQIEMGAKIGDDSLIEPFSHVMPFMRIPAGEVWGGSPATFQRRRELGNKGVPPEASSDKSVSIDVEVTGLIADALSLPRKAVTISAGSAEFSAWDSIGKMAIAAALYDRYGVMVPADRVFQLDSVAEIQRLLRSGKSEKSTPETKFLLPENPDLFPIYDAGVITIALARKEQAATGRADVAKAKVRVVIAASFTAESLASTLKLWGRSFGFAIEAEFYGFNQVQQALLSPESSFVTNKAGVNVVLVRPEDLVSENDPTGRIVGEQLVQAIRQHVDGSGTPLLVSDLPPVVSTAWVGGMGEAERLQSWWRDELVKIERVEVLPFSEIITELGTTNARDQQMERIASAPYSAPVYQRLGIAITRGIRKFRVPPKKVVALDCDGTLWAGVVGEDGVSGIGLDDFRKFQSQLLALKARGVLLVLVSKNSADDVWQVLENHDGMVLLRKDIAAARINWEAKSKNLRELAAELNVALDSFVFFDDNPVERLEVETNCPEVTVVPLPAKAMSFGNVLSKLWLFDSPTITQEDEARSDYMFSESERKIVQAQAADLKSYLRTLELKVQIRLAQEADISRIAQLTQKTNQFNLSLKRRTEQEIRDLKSQSCWIWVVSAQDRFGDYGLVGTCIATPIDEGFWLDTLLMSCRALGRGVEEALLHGLSQKAIALGKGVLIAPYVVGLRNEPAINFLLKHGFVEKPEGTFAKDLSHPVPLPEHLDLKME</sequence>
<dbReference type="GO" id="GO:0016788">
    <property type="term" value="F:hydrolase activity, acting on ester bonds"/>
    <property type="evidence" value="ECO:0007669"/>
    <property type="project" value="UniProtKB-ARBA"/>
</dbReference>
<evidence type="ECO:0000313" key="3">
    <source>
        <dbReference type="EMBL" id="EEF58159.1"/>
    </source>
</evidence>
<feature type="domain" description="N-acetyltransferase" evidence="2">
    <location>
        <begin position="770"/>
        <end position="925"/>
    </location>
</feature>
<name>B9XPN6_PEDPL</name>
<protein>
    <submittedName>
        <fullName evidence="3">FkbH like protein</fullName>
    </submittedName>
</protein>
<evidence type="ECO:0000259" key="2">
    <source>
        <dbReference type="PROSITE" id="PS51186"/>
    </source>
</evidence>
<feature type="transmembrane region" description="Helical" evidence="1">
    <location>
        <begin position="59"/>
        <end position="90"/>
    </location>
</feature>
<keyword evidence="1" id="KW-1133">Transmembrane helix</keyword>
<dbReference type="RefSeq" id="WP_007417772.1">
    <property type="nucleotide sequence ID" value="NZ_ABOX02000048.1"/>
</dbReference>
<dbReference type="AlphaFoldDB" id="B9XPN6"/>